<keyword evidence="5" id="KW-0560">Oxidoreductase</keyword>
<proteinExistence type="inferred from homology"/>
<keyword evidence="4" id="KW-0479">Metal-binding</keyword>
<dbReference type="Proteomes" id="UP000472372">
    <property type="component" value="Chromosome 1"/>
</dbReference>
<evidence type="ECO:0000256" key="2">
    <source>
        <dbReference type="ARBA" id="ARBA00022559"/>
    </source>
</evidence>
<evidence type="ECO:0000313" key="10">
    <source>
        <dbReference type="Proteomes" id="UP000472372"/>
    </source>
</evidence>
<evidence type="ECO:0000256" key="6">
    <source>
        <dbReference type="ARBA" id="ARBA00023004"/>
    </source>
</evidence>
<dbReference type="GO" id="GO:0004601">
    <property type="term" value="F:peroxidase activity"/>
    <property type="evidence" value="ECO:0007669"/>
    <property type="project" value="UniProtKB-KW"/>
</dbReference>
<organism evidence="9 10">
    <name type="scientific">Pyrenophora teres f. teres</name>
    <dbReference type="NCBI Taxonomy" id="97479"/>
    <lineage>
        <taxon>Eukaryota</taxon>
        <taxon>Fungi</taxon>
        <taxon>Dikarya</taxon>
        <taxon>Ascomycota</taxon>
        <taxon>Pezizomycotina</taxon>
        <taxon>Dothideomycetes</taxon>
        <taxon>Pleosporomycetidae</taxon>
        <taxon>Pleosporales</taxon>
        <taxon>Pleosporineae</taxon>
        <taxon>Pleosporaceae</taxon>
        <taxon>Pyrenophora</taxon>
    </lineage>
</organism>
<protein>
    <submittedName>
        <fullName evidence="9">Peroxidase-2 multi-domain protein</fullName>
    </submittedName>
</protein>
<evidence type="ECO:0000256" key="5">
    <source>
        <dbReference type="ARBA" id="ARBA00023002"/>
    </source>
</evidence>
<dbReference type="EMBL" id="HG992977">
    <property type="protein sequence ID" value="CAE6996391.1"/>
    <property type="molecule type" value="Genomic_DNA"/>
</dbReference>
<dbReference type="GO" id="GO:0046872">
    <property type="term" value="F:metal ion binding"/>
    <property type="evidence" value="ECO:0007669"/>
    <property type="project" value="UniProtKB-KW"/>
</dbReference>
<dbReference type="PANTHER" id="PTHR33577:SF9">
    <property type="entry name" value="PEROXIDASE STCC"/>
    <property type="match status" value="1"/>
</dbReference>
<comment type="cofactor">
    <cofactor evidence="1">
        <name>heme b</name>
        <dbReference type="ChEBI" id="CHEBI:60344"/>
    </cofactor>
</comment>
<dbReference type="AlphaFoldDB" id="A0A6S6VTE0"/>
<dbReference type="PANTHER" id="PTHR33577">
    <property type="entry name" value="STERIGMATOCYSTIN BIOSYNTHESIS PEROXIDASE STCC-RELATED"/>
    <property type="match status" value="1"/>
</dbReference>
<name>A0A6S6VTE0_9PLEO</name>
<sequence>MRFTVTVSLLSSASFIVVQALSLPLLPDLDITDLLSSLSPVNENDPRFKIHRSPGHGDVRSPCPGLNTLANHDFIHHSGKGMTIPHLIKGLAQGMNMGADFTTLIGATGLLASANPLSLTFDLSDLNQHNFPTEHDVSISRPDAYFGDATAFNETVWKSFFSFFAGKATTDLDTTAKARFARFEDSKRNNPELVFGVKEEVLSLAENALVLQTMGGVVSGKADLRFVRTFIEEEKLPFAQGWRPNKVPITLLSLGVMSVELLEKSPDTGGELGTVTKDSFKDVLILGAGGLEILGNVTQGISRILGL</sequence>
<keyword evidence="2 9" id="KW-0575">Peroxidase</keyword>
<dbReference type="Pfam" id="PF01328">
    <property type="entry name" value="Peroxidase_2"/>
    <property type="match status" value="1"/>
</dbReference>
<reference evidence="9" key="1">
    <citation type="submission" date="2021-02" db="EMBL/GenBank/DDBJ databases">
        <authorList>
            <person name="Syme A R."/>
            <person name="Syme A R."/>
            <person name="Moolhuijzen P."/>
        </authorList>
    </citation>
    <scope>NUCLEOTIDE SEQUENCE</scope>
    <source>
        <strain evidence="9">W1-1</strain>
    </source>
</reference>
<evidence type="ECO:0000256" key="3">
    <source>
        <dbReference type="ARBA" id="ARBA00022617"/>
    </source>
</evidence>
<evidence type="ECO:0000256" key="1">
    <source>
        <dbReference type="ARBA" id="ARBA00001970"/>
    </source>
</evidence>
<dbReference type="SUPFAM" id="SSF47571">
    <property type="entry name" value="Cloroperoxidase"/>
    <property type="match status" value="1"/>
</dbReference>
<evidence type="ECO:0000256" key="7">
    <source>
        <dbReference type="ARBA" id="ARBA00025795"/>
    </source>
</evidence>
<accession>A0A6S6VTE0</accession>
<keyword evidence="3" id="KW-0349">Heme</keyword>
<dbReference type="PROSITE" id="PS51405">
    <property type="entry name" value="HEME_HALOPEROXIDASE"/>
    <property type="match status" value="1"/>
</dbReference>
<evidence type="ECO:0000256" key="4">
    <source>
        <dbReference type="ARBA" id="ARBA00022723"/>
    </source>
</evidence>
<feature type="domain" description="Heme haloperoxidase family profile" evidence="8">
    <location>
        <begin position="44"/>
        <end position="256"/>
    </location>
</feature>
<keyword evidence="6" id="KW-0408">Iron</keyword>
<evidence type="ECO:0000313" key="9">
    <source>
        <dbReference type="EMBL" id="CAE6996391.1"/>
    </source>
</evidence>
<dbReference type="InterPro" id="IPR000028">
    <property type="entry name" value="Chloroperoxidase"/>
</dbReference>
<dbReference type="InterPro" id="IPR036851">
    <property type="entry name" value="Chloroperoxidase-like_sf"/>
</dbReference>
<dbReference type="Gene3D" id="1.10.489.10">
    <property type="entry name" value="Chloroperoxidase-like"/>
    <property type="match status" value="1"/>
</dbReference>
<comment type="similarity">
    <text evidence="7">Belongs to the chloroperoxidase family.</text>
</comment>
<gene>
    <name evidence="9" type="ORF">PTTW11_00335</name>
</gene>
<evidence type="ECO:0000259" key="8">
    <source>
        <dbReference type="PROSITE" id="PS51405"/>
    </source>
</evidence>